<evidence type="ECO:0000313" key="3">
    <source>
        <dbReference type="Proteomes" id="UP000201728"/>
    </source>
</evidence>
<dbReference type="Proteomes" id="UP000201728">
    <property type="component" value="Chromosome"/>
</dbReference>
<gene>
    <name evidence="2" type="ORF">clem_01060</name>
</gene>
<evidence type="ECO:0000256" key="1">
    <source>
        <dbReference type="SAM" id="MobiDB-lite"/>
    </source>
</evidence>
<sequence length="107" mass="12028">MEVSKETVQASFELRRIAEELVGIKHVLFQLVGMLHQTMEDSNQEKPLEEPPLPEPNEPGPANLPESEPVELPETEPESLPDIEPIKKPEPIPDDSTSHLNFTIKRA</sequence>
<name>A0A222NYW7_9GAMM</name>
<dbReference type="KEGG" id="lcd:clem_01060"/>
<accession>A0A222NYW7</accession>
<evidence type="ECO:0000313" key="2">
    <source>
        <dbReference type="EMBL" id="ASQ44778.1"/>
    </source>
</evidence>
<feature type="compositionally biased region" description="Acidic residues" evidence="1">
    <location>
        <begin position="68"/>
        <end position="81"/>
    </location>
</feature>
<protein>
    <submittedName>
        <fullName evidence="2">Uncharacterized protein</fullName>
    </submittedName>
</protein>
<feature type="compositionally biased region" description="Pro residues" evidence="1">
    <location>
        <begin position="50"/>
        <end position="59"/>
    </location>
</feature>
<dbReference type="RefSeq" id="WP_094089908.1">
    <property type="nucleotide sequence ID" value="NZ_CP016397.1"/>
</dbReference>
<dbReference type="OrthoDB" id="5654376at2"/>
<dbReference type="AlphaFoldDB" id="A0A222NYW7"/>
<feature type="region of interest" description="Disordered" evidence="1">
    <location>
        <begin position="40"/>
        <end position="107"/>
    </location>
</feature>
<organism evidence="2 3">
    <name type="scientific">Legionella clemsonensis</name>
    <dbReference type="NCBI Taxonomy" id="1867846"/>
    <lineage>
        <taxon>Bacteria</taxon>
        <taxon>Pseudomonadati</taxon>
        <taxon>Pseudomonadota</taxon>
        <taxon>Gammaproteobacteria</taxon>
        <taxon>Legionellales</taxon>
        <taxon>Legionellaceae</taxon>
        <taxon>Legionella</taxon>
    </lineage>
</organism>
<dbReference type="EMBL" id="CP016397">
    <property type="protein sequence ID" value="ASQ44778.1"/>
    <property type="molecule type" value="Genomic_DNA"/>
</dbReference>
<reference evidence="3" key="1">
    <citation type="submission" date="2016-07" db="EMBL/GenBank/DDBJ databases">
        <authorList>
            <person name="Florea S."/>
            <person name="Webb J.S."/>
            <person name="Jaromczyk J."/>
            <person name="Schardl C.L."/>
        </authorList>
    </citation>
    <scope>NUCLEOTIDE SEQUENCE [LARGE SCALE GENOMIC DNA]</scope>
    <source>
        <strain evidence="3">CDC-D5610</strain>
    </source>
</reference>
<keyword evidence="3" id="KW-1185">Reference proteome</keyword>
<proteinExistence type="predicted"/>